<dbReference type="STRING" id="7719.ENSCINP00000015236"/>
<organism evidence="13 14">
    <name type="scientific">Ciona intestinalis</name>
    <name type="common">Transparent sea squirt</name>
    <name type="synonym">Ascidia intestinalis</name>
    <dbReference type="NCBI Taxonomy" id="7719"/>
    <lineage>
        <taxon>Eukaryota</taxon>
        <taxon>Metazoa</taxon>
        <taxon>Chordata</taxon>
        <taxon>Tunicata</taxon>
        <taxon>Ascidiacea</taxon>
        <taxon>Phlebobranchia</taxon>
        <taxon>Cionidae</taxon>
        <taxon>Ciona</taxon>
    </lineage>
</organism>
<dbReference type="SUPFAM" id="SSF144232">
    <property type="entry name" value="HIT/MYND zinc finger-like"/>
    <property type="match status" value="1"/>
</dbReference>
<dbReference type="PANTHER" id="PTHR10237:SF1">
    <property type="entry name" value="DEFORMED EPIDERMAL AUTOREGULATORY FACTOR 1 HOMOLOG"/>
    <property type="match status" value="1"/>
</dbReference>
<name>A0A1W5BJ79_CIOIN</name>
<dbReference type="InParanoid" id="A0A1W5BJ79"/>
<dbReference type="CTD" id="779003"/>
<evidence type="ECO:0000313" key="13">
    <source>
        <dbReference type="Ensembl" id="ENSCINP00000015236.3"/>
    </source>
</evidence>
<dbReference type="InterPro" id="IPR000770">
    <property type="entry name" value="SAND_dom"/>
</dbReference>
<dbReference type="GO" id="GO:0003677">
    <property type="term" value="F:DNA binding"/>
    <property type="evidence" value="ECO:0007669"/>
    <property type="project" value="UniProtKB-KW"/>
</dbReference>
<keyword evidence="7" id="KW-0804">Transcription</keyword>
<evidence type="ECO:0000256" key="8">
    <source>
        <dbReference type="ARBA" id="ARBA00023242"/>
    </source>
</evidence>
<evidence type="ECO:0000256" key="6">
    <source>
        <dbReference type="ARBA" id="ARBA00023125"/>
    </source>
</evidence>
<dbReference type="FunFam" id="3.10.390.10:FF:000004">
    <property type="entry name" value="Deformed epidermal autoregulatory factor 1"/>
    <property type="match status" value="1"/>
</dbReference>
<evidence type="ECO:0000259" key="12">
    <source>
        <dbReference type="PROSITE" id="PS50865"/>
    </source>
</evidence>
<evidence type="ECO:0000256" key="3">
    <source>
        <dbReference type="ARBA" id="ARBA00022771"/>
    </source>
</evidence>
<dbReference type="PANTHER" id="PTHR10237">
    <property type="entry name" value="DEFORMED EPIDERMAL AUTOREGULATORY FACTOR 1 HOMOLOG SUPPRESSIN"/>
    <property type="match status" value="1"/>
</dbReference>
<reference evidence="13" key="4">
    <citation type="submission" date="2025-09" db="UniProtKB">
        <authorList>
            <consortium name="Ensembl"/>
        </authorList>
    </citation>
    <scope>IDENTIFICATION</scope>
</reference>
<evidence type="ECO:0000256" key="1">
    <source>
        <dbReference type="ARBA" id="ARBA00022553"/>
    </source>
</evidence>
<evidence type="ECO:0000256" key="9">
    <source>
        <dbReference type="PROSITE-ProRule" id="PRU00134"/>
    </source>
</evidence>
<dbReference type="OrthoDB" id="437457at2759"/>
<evidence type="ECO:0000256" key="5">
    <source>
        <dbReference type="ARBA" id="ARBA00023015"/>
    </source>
</evidence>
<keyword evidence="14" id="KW-1185">Reference proteome</keyword>
<dbReference type="EMBL" id="EAAA01001372">
    <property type="status" value="NOT_ANNOTATED_CDS"/>
    <property type="molecule type" value="Genomic_DNA"/>
</dbReference>
<dbReference type="PROSITE" id="PS50865">
    <property type="entry name" value="ZF_MYND_2"/>
    <property type="match status" value="1"/>
</dbReference>
<dbReference type="Gene3D" id="3.10.390.10">
    <property type="entry name" value="SAND domain-like"/>
    <property type="match status" value="1"/>
</dbReference>
<evidence type="ECO:0000256" key="10">
    <source>
        <dbReference type="SAM" id="MobiDB-lite"/>
    </source>
</evidence>
<reference evidence="13" key="2">
    <citation type="journal article" date="2008" name="Genome Biol.">
        <title>Improved genome assembly and evidence-based global gene model set for the chordate Ciona intestinalis: new insight into intron and operon populations.</title>
        <authorList>
            <person name="Satou Y."/>
            <person name="Mineta K."/>
            <person name="Ogasawara M."/>
            <person name="Sasakura Y."/>
            <person name="Shoguchi E."/>
            <person name="Ueno K."/>
            <person name="Yamada L."/>
            <person name="Matsumoto J."/>
            <person name="Wasserscheid J."/>
            <person name="Dewar K."/>
            <person name="Wiley G.B."/>
            <person name="Macmil S.L."/>
            <person name="Roe B.A."/>
            <person name="Zeller R.W."/>
            <person name="Hastings K.E."/>
            <person name="Lemaire P."/>
            <person name="Lindquist E."/>
            <person name="Endo T."/>
            <person name="Hotta K."/>
            <person name="Inaba K."/>
        </authorList>
    </citation>
    <scope>NUCLEOTIDE SEQUENCE [LARGE SCALE GENOMIC DNA]</scope>
    <source>
        <strain evidence="13">wild type</strain>
    </source>
</reference>
<dbReference type="GeneID" id="779003"/>
<gene>
    <name evidence="13" type="primary">deaf-1</name>
</gene>
<evidence type="ECO:0000259" key="11">
    <source>
        <dbReference type="PROSITE" id="PS50864"/>
    </source>
</evidence>
<feature type="compositionally biased region" description="Polar residues" evidence="10">
    <location>
        <begin position="1"/>
        <end position="46"/>
    </location>
</feature>
<dbReference type="Proteomes" id="UP000008144">
    <property type="component" value="Chromosome 2"/>
</dbReference>
<reference evidence="14" key="1">
    <citation type="journal article" date="2002" name="Science">
        <title>The draft genome of Ciona intestinalis: insights into chordate and vertebrate origins.</title>
        <authorList>
            <person name="Dehal P."/>
            <person name="Satou Y."/>
            <person name="Campbell R.K."/>
            <person name="Chapman J."/>
            <person name="Degnan B."/>
            <person name="De Tomaso A."/>
            <person name="Davidson B."/>
            <person name="Di Gregorio A."/>
            <person name="Gelpke M."/>
            <person name="Goodstein D.M."/>
            <person name="Harafuji N."/>
            <person name="Hastings K.E."/>
            <person name="Ho I."/>
            <person name="Hotta K."/>
            <person name="Huang W."/>
            <person name="Kawashima T."/>
            <person name="Lemaire P."/>
            <person name="Martinez D."/>
            <person name="Meinertzhagen I.A."/>
            <person name="Necula S."/>
            <person name="Nonaka M."/>
            <person name="Putnam N."/>
            <person name="Rash S."/>
            <person name="Saiga H."/>
            <person name="Satake M."/>
            <person name="Terry A."/>
            <person name="Yamada L."/>
            <person name="Wang H.G."/>
            <person name="Awazu S."/>
            <person name="Azumi K."/>
            <person name="Boore J."/>
            <person name="Branno M."/>
            <person name="Chin-Bow S."/>
            <person name="DeSantis R."/>
            <person name="Doyle S."/>
            <person name="Francino P."/>
            <person name="Keys D.N."/>
            <person name="Haga S."/>
            <person name="Hayashi H."/>
            <person name="Hino K."/>
            <person name="Imai K.S."/>
            <person name="Inaba K."/>
            <person name="Kano S."/>
            <person name="Kobayashi K."/>
            <person name="Kobayashi M."/>
            <person name="Lee B.I."/>
            <person name="Makabe K.W."/>
            <person name="Manohar C."/>
            <person name="Matassi G."/>
            <person name="Medina M."/>
            <person name="Mochizuki Y."/>
            <person name="Mount S."/>
            <person name="Morishita T."/>
            <person name="Miura S."/>
            <person name="Nakayama A."/>
            <person name="Nishizaka S."/>
            <person name="Nomoto H."/>
            <person name="Ohta F."/>
            <person name="Oishi K."/>
            <person name="Rigoutsos I."/>
            <person name="Sano M."/>
            <person name="Sasaki A."/>
            <person name="Sasakura Y."/>
            <person name="Shoguchi E."/>
            <person name="Shin-i T."/>
            <person name="Spagnuolo A."/>
            <person name="Stainier D."/>
            <person name="Suzuki M.M."/>
            <person name="Tassy O."/>
            <person name="Takatori N."/>
            <person name="Tokuoka M."/>
            <person name="Yagi K."/>
            <person name="Yoshizaki F."/>
            <person name="Wada S."/>
            <person name="Zhang C."/>
            <person name="Hyatt P.D."/>
            <person name="Larimer F."/>
            <person name="Detter C."/>
            <person name="Doggett N."/>
            <person name="Glavina T."/>
            <person name="Hawkins T."/>
            <person name="Richardson P."/>
            <person name="Lucas S."/>
            <person name="Kohara Y."/>
            <person name="Levine M."/>
            <person name="Satoh N."/>
            <person name="Rokhsar D.S."/>
        </authorList>
    </citation>
    <scope>NUCLEOTIDE SEQUENCE [LARGE SCALE GENOMIC DNA]</scope>
</reference>
<dbReference type="SUPFAM" id="SSF63763">
    <property type="entry name" value="SAND domain-like"/>
    <property type="match status" value="1"/>
</dbReference>
<protein>
    <submittedName>
        <fullName evidence="13">Deformed epidermal autoregulatory factor 1 homolog</fullName>
    </submittedName>
</protein>
<accession>A0A1W5BJ79</accession>
<dbReference type="GO" id="GO:0006357">
    <property type="term" value="P:regulation of transcription by RNA polymerase II"/>
    <property type="evidence" value="ECO:0000318"/>
    <property type="project" value="GO_Central"/>
</dbReference>
<dbReference type="GO" id="GO:0000981">
    <property type="term" value="F:DNA-binding transcription factor activity, RNA polymerase II-specific"/>
    <property type="evidence" value="ECO:0000318"/>
    <property type="project" value="GO_Central"/>
</dbReference>
<evidence type="ECO:0000256" key="2">
    <source>
        <dbReference type="ARBA" id="ARBA00022723"/>
    </source>
</evidence>
<keyword evidence="8" id="KW-0539">Nucleus</keyword>
<dbReference type="Pfam" id="PF01753">
    <property type="entry name" value="zf-MYND"/>
    <property type="match status" value="1"/>
</dbReference>
<feature type="compositionally biased region" description="Pro residues" evidence="10">
    <location>
        <begin position="339"/>
        <end position="357"/>
    </location>
</feature>
<keyword evidence="2" id="KW-0479">Metal-binding</keyword>
<evidence type="ECO:0000256" key="4">
    <source>
        <dbReference type="ARBA" id="ARBA00022833"/>
    </source>
</evidence>
<sequence>MSDESQSFPSSYEDQIDQCNNSAKPVQQSSHETSEAPQPQVPSSLRNNDDSVFITNPGLSNQTVPTDGNAEHKKLGSSARSQTDLEQHNTGAQPSGGQDNTNVQIDGAVHHIINNQGLTIQPSMKTLFVMSPNMIKGMNFQQLPVVSLPKSMTFGRSASSSAVLVSKPATKSPKDGKVVEVSYPHSPLSSPGYSGEVPINILSDIHQHGDKIPVTCRKNRAILDKRKLGSGQRGKCISFKDKWMTPSEFEIECGLSMSKDWKRSIRYGGCTVQKLINEGHLHPHSAVCTCAVCSDDDSVTCPVRLFQPYKRRKRSAPTNPYSPVYSPVVKLMSYMDPNTPNPPLQSPGPPHSAPPDNPQQQKQPTTTHLPQEIENILKSFPSEPDISEQRLWWQLDEISNQLVEQANRLKAAISEAKTYSMNRRMQSLHSIACKIEQWYNENKQPEETNQSEVVDQTELSTASCEMVTIGSIEGNPCDERVKDTQCFCTCGKPAISECTGCHRATYCSTACQEKDWLNGHSEACVAYRDNETVVSTSQEDVETYVVVTSATTSHNSSPLSV</sequence>
<keyword evidence="1" id="KW-0597">Phosphoprotein</keyword>
<feature type="domain" description="SAND" evidence="11">
    <location>
        <begin position="200"/>
        <end position="282"/>
    </location>
</feature>
<dbReference type="Ensembl" id="ENSCINT00000015236.3">
    <property type="protein sequence ID" value="ENSCINP00000015236.3"/>
    <property type="gene ID" value="ENSCING00000007418.3"/>
</dbReference>
<dbReference type="SMART" id="SM00258">
    <property type="entry name" value="SAND"/>
    <property type="match status" value="1"/>
</dbReference>
<dbReference type="RefSeq" id="XP_026695513.1">
    <property type="nucleotide sequence ID" value="XM_026839712.1"/>
</dbReference>
<proteinExistence type="predicted"/>
<dbReference type="InterPro" id="IPR010919">
    <property type="entry name" value="SAND-like_dom_sf"/>
</dbReference>
<keyword evidence="5" id="KW-0805">Transcription regulation</keyword>
<keyword evidence="4" id="KW-0862">Zinc</keyword>
<feature type="region of interest" description="Disordered" evidence="10">
    <location>
        <begin position="335"/>
        <end position="367"/>
    </location>
</feature>
<dbReference type="InterPro" id="IPR024119">
    <property type="entry name" value="TF_DEAF-1"/>
</dbReference>
<dbReference type="AlphaFoldDB" id="A0A1W5BJ79"/>
<feature type="compositionally biased region" description="Polar residues" evidence="10">
    <location>
        <begin position="53"/>
        <end position="66"/>
    </location>
</feature>
<reference evidence="13" key="3">
    <citation type="submission" date="2025-08" db="UniProtKB">
        <authorList>
            <consortium name="Ensembl"/>
        </authorList>
    </citation>
    <scope>IDENTIFICATION</scope>
</reference>
<dbReference type="GO" id="GO:0008270">
    <property type="term" value="F:zinc ion binding"/>
    <property type="evidence" value="ECO:0007669"/>
    <property type="project" value="UniProtKB-KW"/>
</dbReference>
<feature type="region of interest" description="Disordered" evidence="10">
    <location>
        <begin position="159"/>
        <end position="178"/>
    </location>
</feature>
<dbReference type="FunCoup" id="A0A1W5BJ79">
    <property type="interactions" value="14"/>
</dbReference>
<dbReference type="RefSeq" id="XP_018672335.1">
    <property type="nucleotide sequence ID" value="XM_018816790.2"/>
</dbReference>
<dbReference type="Gene3D" id="6.10.140.2220">
    <property type="match status" value="1"/>
</dbReference>
<dbReference type="PROSITE" id="PS50864">
    <property type="entry name" value="SAND"/>
    <property type="match status" value="1"/>
</dbReference>
<dbReference type="GeneTree" id="ENSGT00940000159701"/>
<dbReference type="InterPro" id="IPR002893">
    <property type="entry name" value="Znf_MYND"/>
</dbReference>
<feature type="compositionally biased region" description="Polar residues" evidence="10">
    <location>
        <begin position="358"/>
        <end position="367"/>
    </location>
</feature>
<dbReference type="OMA" id="CHRATYC"/>
<accession>F7B8L3</accession>
<evidence type="ECO:0000256" key="7">
    <source>
        <dbReference type="ARBA" id="ARBA00023163"/>
    </source>
</evidence>
<dbReference type="GO" id="GO:0005634">
    <property type="term" value="C:nucleus"/>
    <property type="evidence" value="ECO:0000318"/>
    <property type="project" value="GO_Central"/>
</dbReference>
<keyword evidence="3 9" id="KW-0863">Zinc-finger</keyword>
<feature type="compositionally biased region" description="Polar residues" evidence="10">
    <location>
        <begin position="78"/>
        <end position="103"/>
    </location>
</feature>
<keyword evidence="6" id="KW-0238">DNA-binding</keyword>
<evidence type="ECO:0000313" key="14">
    <source>
        <dbReference type="Proteomes" id="UP000008144"/>
    </source>
</evidence>
<feature type="region of interest" description="Disordered" evidence="10">
    <location>
        <begin position="1"/>
        <end position="103"/>
    </location>
</feature>
<feature type="domain" description="MYND-type" evidence="12">
    <location>
        <begin position="487"/>
        <end position="524"/>
    </location>
</feature>
<dbReference type="Pfam" id="PF01342">
    <property type="entry name" value="SAND"/>
    <property type="match status" value="1"/>
</dbReference>